<dbReference type="EMBL" id="CM045869">
    <property type="protein sequence ID" value="KAI7954492.1"/>
    <property type="molecule type" value="Genomic_DNA"/>
</dbReference>
<reference evidence="2" key="1">
    <citation type="journal article" date="2018" name="BMC Genomics">
        <title>Genomic insights into host adaptation between the wheat stripe rust pathogen (Puccinia striiformis f. sp. tritici) and the barley stripe rust pathogen (Puccinia striiformis f. sp. hordei).</title>
        <authorList>
            <person name="Xia C."/>
            <person name="Wang M."/>
            <person name="Yin C."/>
            <person name="Cornejo O.E."/>
            <person name="Hulbert S.H."/>
            <person name="Chen X."/>
        </authorList>
    </citation>
    <scope>NUCLEOTIDE SEQUENCE [LARGE SCALE GENOMIC DNA]</scope>
    <source>
        <strain evidence="2">93-210</strain>
    </source>
</reference>
<sequence>MTDQDAANTIELPPLTPIILRACSFQNWYTTFSQYTFQSTIITLDQAFIEYLRDNCHGLHLPEDLTPVSTYTSQLSDSEDGNDIGEVSPTGSPSSSRSSSPPPRYSFPELTKSITETIEMYGGSVFPKLNWSAPQDAGFLLVSGDGPLRCRSAMDVYMLLKGSDCIFHDLDVHEKIPQASSDSPLPVVLVLREWFNLNPAHEFRCFVRDRKLIAISARSSTHYDFLLPEEVRQSIVGRIRRFFDSVIIPEFHLPDFIFDVYLKNPTKIASSTSSSTPIKPNLKLVDINPYATYIDPCLFSYEELEQSLSITTTSCATVDQTHLTHIVKLVESEHPHQNFRASKFQTSKLPAEFINFSQNQGVEQLSDEFKRMLDSETR</sequence>
<reference evidence="1 2" key="3">
    <citation type="journal article" date="2022" name="Microbiol. Spectr.">
        <title>Folding features and dynamics of 3D genome architecture in plant fungal pathogens.</title>
        <authorList>
            <person name="Xia C."/>
        </authorList>
    </citation>
    <scope>NUCLEOTIDE SEQUENCE [LARGE SCALE GENOMIC DNA]</scope>
    <source>
        <strain evidence="1 2">93-210</strain>
    </source>
</reference>
<keyword evidence="2" id="KW-1185">Reference proteome</keyword>
<reference evidence="2" key="2">
    <citation type="journal article" date="2018" name="Mol. Plant Microbe Interact.">
        <title>Genome sequence resources for the wheat stripe rust pathogen (Puccinia striiformis f. sp. tritici) and the barley stripe rust pathogen (Puccinia striiformis f. sp. hordei).</title>
        <authorList>
            <person name="Xia C."/>
            <person name="Wang M."/>
            <person name="Yin C."/>
            <person name="Cornejo O.E."/>
            <person name="Hulbert S.H."/>
            <person name="Chen X."/>
        </authorList>
    </citation>
    <scope>NUCLEOTIDE SEQUENCE [LARGE SCALE GENOMIC DNA]</scope>
    <source>
        <strain evidence="2">93-210</strain>
    </source>
</reference>
<evidence type="ECO:0000313" key="1">
    <source>
        <dbReference type="EMBL" id="KAI7954492.1"/>
    </source>
</evidence>
<gene>
    <name evidence="1" type="ORF">MJO28_004892</name>
</gene>
<protein>
    <submittedName>
        <fullName evidence="1">Uncharacterized protein</fullName>
    </submittedName>
</protein>
<proteinExistence type="predicted"/>
<organism evidence="1 2">
    <name type="scientific">Puccinia striiformis f. sp. tritici</name>
    <dbReference type="NCBI Taxonomy" id="168172"/>
    <lineage>
        <taxon>Eukaryota</taxon>
        <taxon>Fungi</taxon>
        <taxon>Dikarya</taxon>
        <taxon>Basidiomycota</taxon>
        <taxon>Pucciniomycotina</taxon>
        <taxon>Pucciniomycetes</taxon>
        <taxon>Pucciniales</taxon>
        <taxon>Pucciniaceae</taxon>
        <taxon>Puccinia</taxon>
    </lineage>
</organism>
<dbReference type="Proteomes" id="UP001060170">
    <property type="component" value="Chromosome 5"/>
</dbReference>
<accession>A0ACC0EKE2</accession>
<name>A0ACC0EKE2_9BASI</name>
<evidence type="ECO:0000313" key="2">
    <source>
        <dbReference type="Proteomes" id="UP001060170"/>
    </source>
</evidence>
<comment type="caution">
    <text evidence="1">The sequence shown here is derived from an EMBL/GenBank/DDBJ whole genome shotgun (WGS) entry which is preliminary data.</text>
</comment>